<protein>
    <submittedName>
        <fullName evidence="1">Uncharacterized protein</fullName>
    </submittedName>
</protein>
<organism evidence="1 2">
    <name type="scientific">Corchorus olitorius</name>
    <dbReference type="NCBI Taxonomy" id="93759"/>
    <lineage>
        <taxon>Eukaryota</taxon>
        <taxon>Viridiplantae</taxon>
        <taxon>Streptophyta</taxon>
        <taxon>Embryophyta</taxon>
        <taxon>Tracheophyta</taxon>
        <taxon>Spermatophyta</taxon>
        <taxon>Magnoliopsida</taxon>
        <taxon>eudicotyledons</taxon>
        <taxon>Gunneridae</taxon>
        <taxon>Pentapetalae</taxon>
        <taxon>rosids</taxon>
        <taxon>malvids</taxon>
        <taxon>Malvales</taxon>
        <taxon>Malvaceae</taxon>
        <taxon>Grewioideae</taxon>
        <taxon>Apeibeae</taxon>
        <taxon>Corchorus</taxon>
    </lineage>
</organism>
<accession>A0A1R3L3Q9</accession>
<dbReference type="Proteomes" id="UP000187203">
    <property type="component" value="Unassembled WGS sequence"/>
</dbReference>
<keyword evidence="2" id="KW-1185">Reference proteome</keyword>
<dbReference type="EMBL" id="AWUE01002619">
    <property type="protein sequence ID" value="OMP13984.1"/>
    <property type="molecule type" value="Genomic_DNA"/>
</dbReference>
<comment type="caution">
    <text evidence="1">The sequence shown here is derived from an EMBL/GenBank/DDBJ whole genome shotgun (WGS) entry which is preliminary data.</text>
</comment>
<gene>
    <name evidence="1" type="ORF">COLO4_00503</name>
</gene>
<evidence type="ECO:0000313" key="2">
    <source>
        <dbReference type="Proteomes" id="UP000187203"/>
    </source>
</evidence>
<dbReference type="AlphaFoldDB" id="A0A1R3L3Q9"/>
<sequence>MSFKYHPFAYEAGSTGKGSSITNSAKADSLVSGAFQAGLSIFKLSA</sequence>
<proteinExistence type="predicted"/>
<evidence type="ECO:0000313" key="1">
    <source>
        <dbReference type="EMBL" id="OMP13984.1"/>
    </source>
</evidence>
<reference evidence="2" key="1">
    <citation type="submission" date="2013-09" db="EMBL/GenBank/DDBJ databases">
        <title>Corchorus olitorius genome sequencing.</title>
        <authorList>
            <person name="Alam M."/>
            <person name="Haque M.S."/>
            <person name="Islam M.S."/>
            <person name="Emdad E.M."/>
            <person name="Islam M.M."/>
            <person name="Ahmed B."/>
            <person name="Halim A."/>
            <person name="Hossen Q.M.M."/>
            <person name="Hossain M.Z."/>
            <person name="Ahmed R."/>
            <person name="Khan M.M."/>
            <person name="Islam R."/>
            <person name="Rashid M.M."/>
            <person name="Khan S.A."/>
            <person name="Rahman M.S."/>
            <person name="Alam M."/>
            <person name="Yahiya A.S."/>
            <person name="Khan M.S."/>
            <person name="Azam M.S."/>
            <person name="Haque T."/>
            <person name="Lashkar M.Z.H."/>
            <person name="Akhand A.I."/>
            <person name="Morshed G."/>
            <person name="Roy S."/>
            <person name="Uddin K.S."/>
            <person name="Rabeya T."/>
            <person name="Hossain A.S."/>
            <person name="Chowdhury A."/>
            <person name="Snigdha A.R."/>
            <person name="Mortoza M.S."/>
            <person name="Matin S.A."/>
            <person name="Hoque S.M.E."/>
            <person name="Islam M.K."/>
            <person name="Roy D.K."/>
            <person name="Haider R."/>
            <person name="Moosa M.M."/>
            <person name="Elias S.M."/>
            <person name="Hasan A.M."/>
            <person name="Jahan S."/>
            <person name="Shafiuddin M."/>
            <person name="Mahmood N."/>
            <person name="Shommy N.S."/>
        </authorList>
    </citation>
    <scope>NUCLEOTIDE SEQUENCE [LARGE SCALE GENOMIC DNA]</scope>
    <source>
        <strain evidence="2">cv. O-4</strain>
    </source>
</reference>
<name>A0A1R3L3Q9_9ROSI</name>